<dbReference type="Gene3D" id="3.40.1350.100">
    <property type="match status" value="1"/>
</dbReference>
<gene>
    <name evidence="5" type="ORF">HJC23_009155</name>
</gene>
<keyword evidence="6" id="KW-1185">Reference proteome</keyword>
<feature type="signal peptide" evidence="4">
    <location>
        <begin position="1"/>
        <end position="18"/>
    </location>
</feature>
<dbReference type="EMBL" id="JABMIG020000315">
    <property type="protein sequence ID" value="KAL3781486.1"/>
    <property type="molecule type" value="Genomic_DNA"/>
</dbReference>
<dbReference type="PANTHER" id="PTHR33926:SF4">
    <property type="entry name" value="PROTEIN TIC 22, CHLOROPLASTIC"/>
    <property type="match status" value="1"/>
</dbReference>
<comment type="caution">
    <text evidence="5">The sequence shown here is derived from an EMBL/GenBank/DDBJ whole genome shotgun (WGS) entry which is preliminary data.</text>
</comment>
<evidence type="ECO:0000256" key="1">
    <source>
        <dbReference type="ARBA" id="ARBA00004229"/>
    </source>
</evidence>
<organism evidence="5 6">
    <name type="scientific">Cyclotella cryptica</name>
    <dbReference type="NCBI Taxonomy" id="29204"/>
    <lineage>
        <taxon>Eukaryota</taxon>
        <taxon>Sar</taxon>
        <taxon>Stramenopiles</taxon>
        <taxon>Ochrophyta</taxon>
        <taxon>Bacillariophyta</taxon>
        <taxon>Coscinodiscophyceae</taxon>
        <taxon>Thalassiosirophycidae</taxon>
        <taxon>Stephanodiscales</taxon>
        <taxon>Stephanodiscaceae</taxon>
        <taxon>Cyclotella</taxon>
    </lineage>
</organism>
<evidence type="ECO:0000313" key="5">
    <source>
        <dbReference type="EMBL" id="KAL3781486.1"/>
    </source>
</evidence>
<dbReference type="PANTHER" id="PTHR33926">
    <property type="entry name" value="PROTEIN TIC 22, CHLOROPLASTIC"/>
    <property type="match status" value="1"/>
</dbReference>
<dbReference type="GO" id="GO:0009507">
    <property type="term" value="C:chloroplast"/>
    <property type="evidence" value="ECO:0007669"/>
    <property type="project" value="UniProtKB-SubCell"/>
</dbReference>
<evidence type="ECO:0000313" key="6">
    <source>
        <dbReference type="Proteomes" id="UP001516023"/>
    </source>
</evidence>
<feature type="chain" id="PRO_5044852326" evidence="4">
    <location>
        <begin position="19"/>
        <end position="330"/>
    </location>
</feature>
<keyword evidence="3" id="KW-0934">Plastid</keyword>
<evidence type="ECO:0000256" key="4">
    <source>
        <dbReference type="SAM" id="SignalP"/>
    </source>
</evidence>
<keyword evidence="2" id="KW-0150">Chloroplast</keyword>
<comment type="subcellular location">
    <subcellularLocation>
        <location evidence="1">Plastid</location>
        <location evidence="1">Chloroplast</location>
    </subcellularLocation>
</comment>
<evidence type="ECO:0000256" key="2">
    <source>
        <dbReference type="ARBA" id="ARBA00022528"/>
    </source>
</evidence>
<sequence>MLSFLWLLLLLQVVNVQSFSSPTNKCSASHRTAPTILAASSNDIEVNEVNRRFILQSALVTPFAIGTKPAIASEKPPPIIPLVITAKRLHTVPLFTIVDGNGVPFHTYDKDSAGGFGYFFTTYQSALYVLDDAKNAFAKAKLEAAKNKETNTANGAIGKDGTSDVPDAWGQAQIVTLPLDVVMQLSVKKTQSIAQNGKGNKFDTYYQVIPSTEDLNAALRIENSPRYSERGRAPLFYVNDLTIPSEEGADMNPVFFRIKDLVAEWEKQHPDKGIPTIKVRELNETFRAMIRPGGKDTSVEKLVFFPIPESVDKAKICGRSYKLGEMILTK</sequence>
<keyword evidence="4" id="KW-0732">Signal</keyword>
<protein>
    <submittedName>
        <fullName evidence="5">Uncharacterized protein</fullName>
    </submittedName>
</protein>
<name>A0ABD3P1W2_9STRA</name>
<dbReference type="InterPro" id="IPR007378">
    <property type="entry name" value="Tic22-like"/>
</dbReference>
<evidence type="ECO:0000256" key="3">
    <source>
        <dbReference type="ARBA" id="ARBA00022640"/>
    </source>
</evidence>
<proteinExistence type="predicted"/>
<reference evidence="5 6" key="1">
    <citation type="journal article" date="2020" name="G3 (Bethesda)">
        <title>Improved Reference Genome for Cyclotella cryptica CCMP332, a Model for Cell Wall Morphogenesis, Salinity Adaptation, and Lipid Production in Diatoms (Bacillariophyta).</title>
        <authorList>
            <person name="Roberts W.R."/>
            <person name="Downey K.M."/>
            <person name="Ruck E.C."/>
            <person name="Traller J.C."/>
            <person name="Alverson A.J."/>
        </authorList>
    </citation>
    <scope>NUCLEOTIDE SEQUENCE [LARGE SCALE GENOMIC DNA]</scope>
    <source>
        <strain evidence="5 6">CCMP332</strain>
    </source>
</reference>
<dbReference type="Pfam" id="PF04278">
    <property type="entry name" value="Tic22"/>
    <property type="match status" value="1"/>
</dbReference>
<dbReference type="Proteomes" id="UP001516023">
    <property type="component" value="Unassembled WGS sequence"/>
</dbReference>
<dbReference type="AlphaFoldDB" id="A0ABD3P1W2"/>
<accession>A0ABD3P1W2</accession>